<dbReference type="Proteomes" id="UP000283254">
    <property type="component" value="Unassembled WGS sequence"/>
</dbReference>
<reference evidence="1" key="1">
    <citation type="submission" date="2014-10" db="EMBL/GenBank/DDBJ databases">
        <title>Massilia sp. genome.</title>
        <authorList>
            <person name="Xu B."/>
            <person name="Dai L."/>
            <person name="Huang Z."/>
        </authorList>
    </citation>
    <scope>NUCLEOTIDE SEQUENCE [LARGE SCALE GENOMIC DNA]</scope>
    <source>
        <strain evidence="1">CFS-1</strain>
    </source>
</reference>
<keyword evidence="2" id="KW-1185">Reference proteome</keyword>
<comment type="caution">
    <text evidence="1">The sequence shown here is derived from an EMBL/GenBank/DDBJ whole genome shotgun (WGS) entry which is preliminary data.</text>
</comment>
<dbReference type="EMBL" id="JSAB01000153">
    <property type="protein sequence ID" value="RNF29934.1"/>
    <property type="molecule type" value="Genomic_DNA"/>
</dbReference>
<protein>
    <submittedName>
        <fullName evidence="1">Rhs element Vgr protein</fullName>
    </submittedName>
</protein>
<proteinExistence type="predicted"/>
<organism evidence="1 2">
    <name type="scientific">Massilia aurea</name>
    <dbReference type="NCBI Taxonomy" id="373040"/>
    <lineage>
        <taxon>Bacteria</taxon>
        <taxon>Pseudomonadati</taxon>
        <taxon>Pseudomonadota</taxon>
        <taxon>Betaproteobacteria</taxon>
        <taxon>Burkholderiales</taxon>
        <taxon>Oxalobacteraceae</taxon>
        <taxon>Telluria group</taxon>
        <taxon>Massilia</taxon>
    </lineage>
</organism>
<sequence length="190" mass="22472">MLRSRYPSRFRPLSEGETAMASLLFGDAIDYRRVRVYNRRYMPFQPRNCAMTPNGSMYFHRSCFLPDYARGDPPAIHWFMHEMAHVWQHQLGYPVRLRGAFRIGLSYGYTLHEDATLADYNMEAQGDLLADYFVLKFLRKPGAMRQQRYRDCLALYERVLAEFLHAPGDRANLHRGPARWLAMRMRPAWM</sequence>
<accession>A0A422QIZ7</accession>
<gene>
    <name evidence="1" type="ORF">NM04_15240</name>
</gene>
<name>A0A422QIZ7_9BURK</name>
<evidence type="ECO:0000313" key="2">
    <source>
        <dbReference type="Proteomes" id="UP000283254"/>
    </source>
</evidence>
<dbReference type="RefSeq" id="WP_221176187.1">
    <property type="nucleotide sequence ID" value="NZ_JSAB01000153.1"/>
</dbReference>
<dbReference type="AlphaFoldDB" id="A0A422QIZ7"/>
<evidence type="ECO:0000313" key="1">
    <source>
        <dbReference type="EMBL" id="RNF29934.1"/>
    </source>
</evidence>